<dbReference type="RefSeq" id="WP_170197176.1">
    <property type="nucleotide sequence ID" value="NZ_JABBNB010000039.1"/>
</dbReference>
<proteinExistence type="predicted"/>
<evidence type="ECO:0000313" key="2">
    <source>
        <dbReference type="Proteomes" id="UP000550729"/>
    </source>
</evidence>
<dbReference type="PANTHER" id="PTHR36837">
    <property type="entry name" value="POLY(3-HYDROXYALKANOATE) POLYMERASE SUBUNIT PHAC"/>
    <property type="match status" value="1"/>
</dbReference>
<dbReference type="InterPro" id="IPR024501">
    <property type="entry name" value="DUF3141"/>
</dbReference>
<dbReference type="Proteomes" id="UP000550729">
    <property type="component" value="Unassembled WGS sequence"/>
</dbReference>
<dbReference type="InterPro" id="IPR029058">
    <property type="entry name" value="AB_hydrolase_fold"/>
</dbReference>
<dbReference type="SUPFAM" id="SSF53474">
    <property type="entry name" value="alpha/beta-Hydrolases"/>
    <property type="match status" value="1"/>
</dbReference>
<keyword evidence="1" id="KW-0378">Hydrolase</keyword>
<dbReference type="InterPro" id="IPR051321">
    <property type="entry name" value="PHA/PHB_synthase"/>
</dbReference>
<dbReference type="AlphaFoldDB" id="A0A848L1S9"/>
<organism evidence="1 2">
    <name type="scientific">Gordonia asplenii</name>
    <dbReference type="NCBI Taxonomy" id="2725283"/>
    <lineage>
        <taxon>Bacteria</taxon>
        <taxon>Bacillati</taxon>
        <taxon>Actinomycetota</taxon>
        <taxon>Actinomycetes</taxon>
        <taxon>Mycobacteriales</taxon>
        <taxon>Gordoniaceae</taxon>
        <taxon>Gordonia</taxon>
    </lineage>
</organism>
<accession>A0A848L1S9</accession>
<protein>
    <submittedName>
        <fullName evidence="1">Alpha/beta fold hydrolase</fullName>
    </submittedName>
</protein>
<keyword evidence="2" id="KW-1185">Reference proteome</keyword>
<name>A0A848L1S9_9ACTN</name>
<dbReference type="GO" id="GO:0016787">
    <property type="term" value="F:hydrolase activity"/>
    <property type="evidence" value="ECO:0007669"/>
    <property type="project" value="UniProtKB-KW"/>
</dbReference>
<evidence type="ECO:0000313" key="1">
    <source>
        <dbReference type="EMBL" id="NMO04669.1"/>
    </source>
</evidence>
<sequence length="394" mass="42850">MTGTTASQSELWQRAPFDAAFAFVGGWARYTASALRRGPSFSFGFVRDSGVWWSAATHRFEPTWSTPHTVAMRWPQAELLDFSEPIDAGVPTLILPPQAGHSSTIVDYSENQSQVRTARSAGLGRTYVLSWLGATDETSDSTIDDYIAIVDDAVAHLGGRVNLVGDCQGGWLAAIYAALRPEAVTCLVTAGAPIDFHAGESAVQYWVQKMSGPRGTVDLYRWIVDAGKGTYRGANQIHGFKMLEPAEELKRLSDLWANIHDPEAVKRYTEFADWFEWGQDLPGAFYLWIVEHLFVKNELIAGELVVDGRKVDLSAIDCPVYMLAGAADHITPPAQMFALAEHISTPSEHQDQQTVPGGHLGLFMGRAALAGAWTDVFAAIAAQNIPQPAAASEA</sequence>
<comment type="caution">
    <text evidence="1">The sequence shown here is derived from an EMBL/GenBank/DDBJ whole genome shotgun (WGS) entry which is preliminary data.</text>
</comment>
<dbReference type="EMBL" id="JABBNB010000039">
    <property type="protein sequence ID" value="NMO04669.1"/>
    <property type="molecule type" value="Genomic_DNA"/>
</dbReference>
<dbReference type="PANTHER" id="PTHR36837:SF2">
    <property type="entry name" value="POLY(3-HYDROXYALKANOATE) POLYMERASE SUBUNIT PHAC"/>
    <property type="match status" value="1"/>
</dbReference>
<reference evidence="1 2" key="1">
    <citation type="submission" date="2020-04" db="EMBL/GenBank/DDBJ databases">
        <title>Gordonia sp. nov. TBRC 11910.</title>
        <authorList>
            <person name="Suriyachadkun C."/>
        </authorList>
    </citation>
    <scope>NUCLEOTIDE SEQUENCE [LARGE SCALE GENOMIC DNA]</scope>
    <source>
        <strain evidence="1 2">TBRC 11910</strain>
    </source>
</reference>
<gene>
    <name evidence="1" type="ORF">HH308_25950</name>
</gene>
<dbReference type="Gene3D" id="3.40.50.1820">
    <property type="entry name" value="alpha/beta hydrolase"/>
    <property type="match status" value="1"/>
</dbReference>
<dbReference type="Pfam" id="PF11339">
    <property type="entry name" value="DUF3141"/>
    <property type="match status" value="1"/>
</dbReference>